<dbReference type="InterPro" id="IPR036938">
    <property type="entry name" value="PAP2/HPO_sf"/>
</dbReference>
<dbReference type="RefSeq" id="WP_337700995.1">
    <property type="nucleotide sequence ID" value="NZ_JBBEGM010000002.1"/>
</dbReference>
<feature type="transmembrane region" description="Helical" evidence="1">
    <location>
        <begin position="81"/>
        <end position="100"/>
    </location>
</feature>
<feature type="domain" description="Phosphatidic acid phosphatase type 2/haloperoxidase" evidence="2">
    <location>
        <begin position="136"/>
        <end position="206"/>
    </location>
</feature>
<feature type="transmembrane region" description="Helical" evidence="1">
    <location>
        <begin position="192"/>
        <end position="213"/>
    </location>
</feature>
<dbReference type="SUPFAM" id="SSF48317">
    <property type="entry name" value="Acid phosphatase/Vanadium-dependent haloperoxidase"/>
    <property type="match status" value="1"/>
</dbReference>
<keyword evidence="1" id="KW-0472">Membrane</keyword>
<keyword evidence="1" id="KW-1133">Transmembrane helix</keyword>
<dbReference type="Pfam" id="PF01569">
    <property type="entry name" value="PAP2"/>
    <property type="match status" value="1"/>
</dbReference>
<feature type="transmembrane region" description="Helical" evidence="1">
    <location>
        <begin position="107"/>
        <end position="128"/>
    </location>
</feature>
<evidence type="ECO:0000313" key="3">
    <source>
        <dbReference type="EMBL" id="MEJ2860896.1"/>
    </source>
</evidence>
<keyword evidence="4" id="KW-1185">Reference proteome</keyword>
<accession>A0ABU8M0K6</accession>
<proteinExistence type="predicted"/>
<dbReference type="EMBL" id="JBBEGM010000002">
    <property type="protein sequence ID" value="MEJ2860896.1"/>
    <property type="molecule type" value="Genomic_DNA"/>
</dbReference>
<dbReference type="Gene3D" id="1.20.144.10">
    <property type="entry name" value="Phosphatidic acid phosphatase type 2/haloperoxidase"/>
    <property type="match status" value="1"/>
</dbReference>
<evidence type="ECO:0000313" key="4">
    <source>
        <dbReference type="Proteomes" id="UP001369736"/>
    </source>
</evidence>
<reference evidence="3 4" key="1">
    <citation type="submission" date="2024-03" db="EMBL/GenBank/DDBJ databases">
        <title>Actinomycetospora sp. OC33-EN07, a novel actinomycete isolated from wild orchid (Aerides multiflora).</title>
        <authorList>
            <person name="Suriyachadkun C."/>
        </authorList>
    </citation>
    <scope>NUCLEOTIDE SEQUENCE [LARGE SCALE GENOMIC DNA]</scope>
    <source>
        <strain evidence="3 4">OC33-EN07</strain>
    </source>
</reference>
<dbReference type="Proteomes" id="UP001369736">
    <property type="component" value="Unassembled WGS sequence"/>
</dbReference>
<sequence>MIPLAAAQTEPTVPLLDAPPRRTGSGGRVAAVLAIVLGTATVIGSYVLAVLDPTGRAFDDAVMDAATGVGLRGEGLDVLELVGIPTVALAVIVLAGVALARGRGDRALGVVALVLGAQLVTQVLKAGLVRPESLEGNSLPSGHVTLVASLGLALVLVVPRALRPLAGLVAVAVTGIAGVATMVAGWHRPSDVLAAVGVVAATGGVVTLAGALLRARPRPRPA</sequence>
<feature type="transmembrane region" description="Helical" evidence="1">
    <location>
        <begin position="29"/>
        <end position="51"/>
    </location>
</feature>
<gene>
    <name evidence="3" type="ORF">WCD58_07005</name>
</gene>
<feature type="transmembrane region" description="Helical" evidence="1">
    <location>
        <begin position="140"/>
        <end position="158"/>
    </location>
</feature>
<name>A0ABU8M0K6_9PSEU</name>
<protein>
    <submittedName>
        <fullName evidence="3">Phosphatase PAP2 family protein</fullName>
    </submittedName>
</protein>
<feature type="transmembrane region" description="Helical" evidence="1">
    <location>
        <begin position="165"/>
        <end position="186"/>
    </location>
</feature>
<keyword evidence="1" id="KW-0812">Transmembrane</keyword>
<dbReference type="InterPro" id="IPR000326">
    <property type="entry name" value="PAP2/HPO"/>
</dbReference>
<evidence type="ECO:0000256" key="1">
    <source>
        <dbReference type="SAM" id="Phobius"/>
    </source>
</evidence>
<evidence type="ECO:0000259" key="2">
    <source>
        <dbReference type="Pfam" id="PF01569"/>
    </source>
</evidence>
<organism evidence="3 4">
    <name type="scientific">Actinomycetospora flava</name>
    <dbReference type="NCBI Taxonomy" id="3129232"/>
    <lineage>
        <taxon>Bacteria</taxon>
        <taxon>Bacillati</taxon>
        <taxon>Actinomycetota</taxon>
        <taxon>Actinomycetes</taxon>
        <taxon>Pseudonocardiales</taxon>
        <taxon>Pseudonocardiaceae</taxon>
        <taxon>Actinomycetospora</taxon>
    </lineage>
</organism>
<comment type="caution">
    <text evidence="3">The sequence shown here is derived from an EMBL/GenBank/DDBJ whole genome shotgun (WGS) entry which is preliminary data.</text>
</comment>